<dbReference type="Proteomes" id="UP001549691">
    <property type="component" value="Unassembled WGS sequence"/>
</dbReference>
<proteinExistence type="predicted"/>
<feature type="domain" description="Pseudouridine synthase RsuA/RluA-like" evidence="1">
    <location>
        <begin position="99"/>
        <end position="245"/>
    </location>
</feature>
<sequence length="316" mass="34835">MNKPARVPPTLNGVSPSCIALPAGAWRSIVDFLCERFPDVAPAEWAARMAAGAVVDECGRHVSASSPFQAGLRVYYYRSLADEAPIPFEESVLFQDDWLVVADKPHFLPVMPSGRYVQETLLVRLKRRLGIDTLSPIHRIDRETAGLVVFAVQPATRGAYQTLFADKAVSKEYEAIAPYRQDLSLPRIHRSRLEEDSCFMQMHEVSGEPNTETRIELIEQSGGLARCRLSPVTGRKHQLRAHCASLGMPILHDRIYPALLAENTDDCARPLQLLARTLSFRDPLSGALRSFASERSLMSLEAASRLQQGSAGGVAG</sequence>
<dbReference type="SUPFAM" id="SSF55120">
    <property type="entry name" value="Pseudouridine synthase"/>
    <property type="match status" value="1"/>
</dbReference>
<dbReference type="EMBL" id="JBEWZI010000001">
    <property type="protein sequence ID" value="MET7012711.1"/>
    <property type="molecule type" value="Genomic_DNA"/>
</dbReference>
<dbReference type="CDD" id="cd02558">
    <property type="entry name" value="PSRA_1"/>
    <property type="match status" value="1"/>
</dbReference>
<dbReference type="PANTHER" id="PTHR21600">
    <property type="entry name" value="MITOCHONDRIAL RNA PSEUDOURIDINE SYNTHASE"/>
    <property type="match status" value="1"/>
</dbReference>
<dbReference type="Pfam" id="PF00849">
    <property type="entry name" value="PseudoU_synth_2"/>
    <property type="match status" value="1"/>
</dbReference>
<comment type="caution">
    <text evidence="2">The sequence shown here is derived from an EMBL/GenBank/DDBJ whole genome shotgun (WGS) entry which is preliminary data.</text>
</comment>
<dbReference type="RefSeq" id="WP_354599170.1">
    <property type="nucleotide sequence ID" value="NZ_JBEWZI010000001.1"/>
</dbReference>
<dbReference type="InterPro" id="IPR006224">
    <property type="entry name" value="PsdUridine_synth_RluA-like_CS"/>
</dbReference>
<dbReference type="Gene3D" id="3.30.2350.10">
    <property type="entry name" value="Pseudouridine synthase"/>
    <property type="match status" value="1"/>
</dbReference>
<evidence type="ECO:0000313" key="3">
    <source>
        <dbReference type="Proteomes" id="UP001549691"/>
    </source>
</evidence>
<organism evidence="2 3">
    <name type="scientific">Uliginosibacterium flavum</name>
    <dbReference type="NCBI Taxonomy" id="1396831"/>
    <lineage>
        <taxon>Bacteria</taxon>
        <taxon>Pseudomonadati</taxon>
        <taxon>Pseudomonadota</taxon>
        <taxon>Betaproteobacteria</taxon>
        <taxon>Rhodocyclales</taxon>
        <taxon>Zoogloeaceae</taxon>
        <taxon>Uliginosibacterium</taxon>
    </lineage>
</organism>
<dbReference type="InterPro" id="IPR006145">
    <property type="entry name" value="PsdUridine_synth_RsuA/RluA"/>
</dbReference>
<dbReference type="PANTHER" id="PTHR21600:SF84">
    <property type="entry name" value="PSEUDOURIDINE SYNTHASE RSUA_RLUA-LIKE DOMAIN-CONTAINING PROTEIN"/>
    <property type="match status" value="1"/>
</dbReference>
<keyword evidence="3" id="KW-1185">Reference proteome</keyword>
<dbReference type="InterPro" id="IPR020103">
    <property type="entry name" value="PsdUridine_synth_cat_dom_sf"/>
</dbReference>
<protein>
    <submittedName>
        <fullName evidence="2">RluA family pseudouridine synthase</fullName>
    </submittedName>
</protein>
<gene>
    <name evidence="2" type="ORF">ABXR19_00820</name>
</gene>
<dbReference type="PROSITE" id="PS01129">
    <property type="entry name" value="PSI_RLU"/>
    <property type="match status" value="1"/>
</dbReference>
<name>A0ABV2TFL0_9RHOO</name>
<evidence type="ECO:0000259" key="1">
    <source>
        <dbReference type="Pfam" id="PF00849"/>
    </source>
</evidence>
<reference evidence="2 3" key="1">
    <citation type="submission" date="2024-07" db="EMBL/GenBank/DDBJ databases">
        <title>Uliginosibacterium flavum JJ3220;KACC:17644.</title>
        <authorList>
            <person name="Kim M.K."/>
        </authorList>
    </citation>
    <scope>NUCLEOTIDE SEQUENCE [LARGE SCALE GENOMIC DNA]</scope>
    <source>
        <strain evidence="2 3">KACC:17644</strain>
    </source>
</reference>
<accession>A0ABV2TFL0</accession>
<dbReference type="InterPro" id="IPR050188">
    <property type="entry name" value="RluA_PseudoU_synthase"/>
</dbReference>
<evidence type="ECO:0000313" key="2">
    <source>
        <dbReference type="EMBL" id="MET7012711.1"/>
    </source>
</evidence>